<sequence length="189" mass="20498">SGGRSRQALIVSNVSHFLIYRSIFVALFLSVPSPSSLCVLPHGFPLHQCVALSFCPHFPALLSPCPQEGSLPSSPLLFLSQHALNTAVEYRQGLFLSLNCQSKRGSEGWLEKRAGMIRMEQEEFFIDRKESAYQQHGGRLPLQSELPAGSHHSLCHSAAFKQSRTPGIIAGCGRPLLQSAATAAALTCV</sequence>
<gene>
    <name evidence="1" type="ORF">JOQ06_024013</name>
</gene>
<dbReference type="EMBL" id="JAPTMU010000003">
    <property type="protein sequence ID" value="KAJ4946346.1"/>
    <property type="molecule type" value="Genomic_DNA"/>
</dbReference>
<accession>A0AAD6BMC7</accession>
<comment type="caution">
    <text evidence="1">The sequence shown here is derived from an EMBL/GenBank/DDBJ whole genome shotgun (WGS) entry which is preliminary data.</text>
</comment>
<protein>
    <submittedName>
        <fullName evidence="1">Uncharacterized protein</fullName>
    </submittedName>
</protein>
<evidence type="ECO:0000313" key="1">
    <source>
        <dbReference type="EMBL" id="KAJ4946346.1"/>
    </source>
</evidence>
<proteinExistence type="predicted"/>
<name>A0AAD6BMC7_9TELE</name>
<keyword evidence="2" id="KW-1185">Reference proteome</keyword>
<dbReference type="AlphaFoldDB" id="A0AAD6BMC7"/>
<reference evidence="1" key="1">
    <citation type="submission" date="2022-11" db="EMBL/GenBank/DDBJ databases">
        <title>Chromosome-level genome of Pogonophryne albipinna.</title>
        <authorList>
            <person name="Jo E."/>
        </authorList>
    </citation>
    <scope>NUCLEOTIDE SEQUENCE</scope>
    <source>
        <strain evidence="1">SGF0006</strain>
        <tissue evidence="1">Muscle</tissue>
    </source>
</reference>
<feature type="non-terminal residue" evidence="1">
    <location>
        <position position="1"/>
    </location>
</feature>
<dbReference type="Proteomes" id="UP001219934">
    <property type="component" value="Unassembled WGS sequence"/>
</dbReference>
<evidence type="ECO:0000313" key="2">
    <source>
        <dbReference type="Proteomes" id="UP001219934"/>
    </source>
</evidence>
<organism evidence="1 2">
    <name type="scientific">Pogonophryne albipinna</name>
    <dbReference type="NCBI Taxonomy" id="1090488"/>
    <lineage>
        <taxon>Eukaryota</taxon>
        <taxon>Metazoa</taxon>
        <taxon>Chordata</taxon>
        <taxon>Craniata</taxon>
        <taxon>Vertebrata</taxon>
        <taxon>Euteleostomi</taxon>
        <taxon>Actinopterygii</taxon>
        <taxon>Neopterygii</taxon>
        <taxon>Teleostei</taxon>
        <taxon>Neoteleostei</taxon>
        <taxon>Acanthomorphata</taxon>
        <taxon>Eupercaria</taxon>
        <taxon>Perciformes</taxon>
        <taxon>Notothenioidei</taxon>
        <taxon>Pogonophryne</taxon>
    </lineage>
</organism>
<feature type="non-terminal residue" evidence="1">
    <location>
        <position position="189"/>
    </location>
</feature>